<dbReference type="Proteomes" id="UP000050465">
    <property type="component" value="Unassembled WGS sequence"/>
</dbReference>
<sequence length="319" mass="35380">MRKLLRGLYKKRLNRVMAKRELTDLSFSAMVFAPHPDDETLGCGGTILRKKAAGARVYIVFVTDGSRSHEGLIPEAALKARRQQEALQAAQMLGVGPEDVIFLGFGDGRLTQAVNEAIGEASMPGESNVLTQVQSLLATYTPDEVFVPHPEDRLADHTATYRVAIAALQSLPPERAQSIAVYAYPIWYWRHWPWTPLGGNGKREMLNILKATVRNGLGTAVFEDFQHSVYVGEVRSQKQAALAMHISQMQRPDSIPNWSILSDVAGGDFLDCAMQDYEIFHSPQGVFSQPIENKQIPQQISQQIPQQISQQPFGEVVSP</sequence>
<comment type="caution">
    <text evidence="1">The sequence shown here is derived from an EMBL/GenBank/DDBJ whole genome shotgun (WGS) entry which is preliminary data.</text>
</comment>
<dbReference type="EMBL" id="LJZR01000021">
    <property type="protein sequence ID" value="KPQ34306.1"/>
    <property type="molecule type" value="Genomic_DNA"/>
</dbReference>
<dbReference type="AlphaFoldDB" id="A0A0N8KMP4"/>
<dbReference type="Gene3D" id="3.40.50.10320">
    <property type="entry name" value="LmbE-like"/>
    <property type="match status" value="1"/>
</dbReference>
<proteinExistence type="predicted"/>
<dbReference type="InterPro" id="IPR024078">
    <property type="entry name" value="LmbE-like_dom_sf"/>
</dbReference>
<reference evidence="1 2" key="1">
    <citation type="submission" date="2015-09" db="EMBL/GenBank/DDBJ databases">
        <title>Identification and resolution of microdiversity through metagenomic sequencing of parallel consortia.</title>
        <authorList>
            <person name="Nelson W.C."/>
            <person name="Romine M.F."/>
            <person name="Lindemann S.R."/>
        </authorList>
    </citation>
    <scope>NUCLEOTIDE SEQUENCE [LARGE SCALE GENOMIC DNA]</scope>
    <source>
        <strain evidence="1">Ana</strain>
    </source>
</reference>
<organism evidence="1 2">
    <name type="scientific">Phormidesmis priestleyi Ana</name>
    <dbReference type="NCBI Taxonomy" id="1666911"/>
    <lineage>
        <taxon>Bacteria</taxon>
        <taxon>Bacillati</taxon>
        <taxon>Cyanobacteriota</taxon>
        <taxon>Cyanophyceae</taxon>
        <taxon>Leptolyngbyales</taxon>
        <taxon>Leptolyngbyaceae</taxon>
        <taxon>Phormidesmis</taxon>
    </lineage>
</organism>
<dbReference type="InterPro" id="IPR003737">
    <property type="entry name" value="GlcNAc_PI_deacetylase-related"/>
</dbReference>
<gene>
    <name evidence="1" type="ORF">HLUCCA11_15415</name>
</gene>
<accession>A0A0N8KMP4</accession>
<name>A0A0N8KMP4_9CYAN</name>
<evidence type="ECO:0000313" key="1">
    <source>
        <dbReference type="EMBL" id="KPQ34306.1"/>
    </source>
</evidence>
<dbReference type="Pfam" id="PF02585">
    <property type="entry name" value="PIG-L"/>
    <property type="match status" value="1"/>
</dbReference>
<dbReference type="STRING" id="1666911.HLUCCA11_15415"/>
<protein>
    <recommendedName>
        <fullName evidence="3">LmbE-like protein</fullName>
    </recommendedName>
</protein>
<dbReference type="PANTHER" id="PTHR12993">
    <property type="entry name" value="N-ACETYLGLUCOSAMINYL-PHOSPHATIDYLINOSITOL DE-N-ACETYLASE-RELATED"/>
    <property type="match status" value="1"/>
</dbReference>
<dbReference type="PANTHER" id="PTHR12993:SF29">
    <property type="entry name" value="BLR3841 PROTEIN"/>
    <property type="match status" value="1"/>
</dbReference>
<dbReference type="PATRIC" id="fig|1666911.3.peg.370"/>
<evidence type="ECO:0000313" key="2">
    <source>
        <dbReference type="Proteomes" id="UP000050465"/>
    </source>
</evidence>
<dbReference type="SUPFAM" id="SSF102588">
    <property type="entry name" value="LmbE-like"/>
    <property type="match status" value="1"/>
</dbReference>
<dbReference type="GO" id="GO:0016811">
    <property type="term" value="F:hydrolase activity, acting on carbon-nitrogen (but not peptide) bonds, in linear amides"/>
    <property type="evidence" value="ECO:0007669"/>
    <property type="project" value="TreeGrafter"/>
</dbReference>
<evidence type="ECO:0008006" key="3">
    <source>
        <dbReference type="Google" id="ProtNLM"/>
    </source>
</evidence>